<evidence type="ECO:0000313" key="3">
    <source>
        <dbReference type="Proteomes" id="UP000753256"/>
    </source>
</evidence>
<gene>
    <name evidence="2" type="ORF">K8V70_05950</name>
</gene>
<evidence type="ECO:0000259" key="1">
    <source>
        <dbReference type="Pfam" id="PF13280"/>
    </source>
</evidence>
<sequence>MGRDDELSGRDVIGMARGESIAHDATAGRLLNLLFIFNATTRPLTTDEIVSDSDLGYGSPQRDSDLRKFRRDRIKLAEQGIFIEEVKNPGDAMNTEGSWRLNRDLTFASAGSLDAEDAQTLADAINGYLGNIPSPLTRPLRSVEEKAFEVAADRHRPSKELASSEDSASNPLLDAVWIAFALRRRLTFTYINAQGDASKRTVSIYGIFSRDGVFYFSGHDNLTNTVRTFRIDRVERAWRPSGSYTIPQNFDVRDQLFFAFDLAAGEGSDVTFSLPASITEDELEALTLGRGSIDRVGADNDDQWAWHWTVKVKDVSKAASFGLVHARDGMRPIAPQQLIDEWNALIERTVTAHVPR</sequence>
<feature type="domain" description="WYL" evidence="1">
    <location>
        <begin position="172"/>
        <end position="236"/>
    </location>
</feature>
<accession>A0A921IU76</accession>
<dbReference type="Proteomes" id="UP000753256">
    <property type="component" value="Unassembled WGS sequence"/>
</dbReference>
<evidence type="ECO:0000313" key="2">
    <source>
        <dbReference type="EMBL" id="HJG37389.1"/>
    </source>
</evidence>
<dbReference type="InterPro" id="IPR051534">
    <property type="entry name" value="CBASS_pafABC_assoc_protein"/>
</dbReference>
<dbReference type="PANTHER" id="PTHR34580:SF3">
    <property type="entry name" value="PROTEIN PAFB"/>
    <property type="match status" value="1"/>
</dbReference>
<dbReference type="PROSITE" id="PS52050">
    <property type="entry name" value="WYL"/>
    <property type="match status" value="1"/>
</dbReference>
<dbReference type="PANTHER" id="PTHR34580">
    <property type="match status" value="1"/>
</dbReference>
<dbReference type="AlphaFoldDB" id="A0A921IU76"/>
<dbReference type="RefSeq" id="WP_273190164.1">
    <property type="nucleotide sequence ID" value="NZ_DYUZ01000023.1"/>
</dbReference>
<reference evidence="2" key="1">
    <citation type="journal article" date="2021" name="PeerJ">
        <title>Extensive microbial diversity within the chicken gut microbiome revealed by metagenomics and culture.</title>
        <authorList>
            <person name="Gilroy R."/>
            <person name="Ravi A."/>
            <person name="Getino M."/>
            <person name="Pursley I."/>
            <person name="Horton D.L."/>
            <person name="Alikhan N.F."/>
            <person name="Baker D."/>
            <person name="Gharbi K."/>
            <person name="Hall N."/>
            <person name="Watson M."/>
            <person name="Adriaenssens E.M."/>
            <person name="Foster-Nyarko E."/>
            <person name="Jarju S."/>
            <person name="Secka A."/>
            <person name="Antonio M."/>
            <person name="Oren A."/>
            <person name="Chaudhuri R.R."/>
            <person name="La Ragione R."/>
            <person name="Hildebrand F."/>
            <person name="Pallen M.J."/>
        </authorList>
    </citation>
    <scope>NUCLEOTIDE SEQUENCE</scope>
    <source>
        <strain evidence="2">ChiHjej13B12-9602</strain>
    </source>
</reference>
<dbReference type="EMBL" id="DYUZ01000023">
    <property type="protein sequence ID" value="HJG37389.1"/>
    <property type="molecule type" value="Genomic_DNA"/>
</dbReference>
<reference evidence="2" key="2">
    <citation type="submission" date="2021-09" db="EMBL/GenBank/DDBJ databases">
        <authorList>
            <person name="Gilroy R."/>
        </authorList>
    </citation>
    <scope>NUCLEOTIDE SEQUENCE</scope>
    <source>
        <strain evidence="2">ChiHjej13B12-9602</strain>
    </source>
</reference>
<organism evidence="2 3">
    <name type="scientific">Enorma phocaeensis</name>
    <dbReference type="NCBI Taxonomy" id="1871019"/>
    <lineage>
        <taxon>Bacteria</taxon>
        <taxon>Bacillati</taxon>
        <taxon>Actinomycetota</taxon>
        <taxon>Coriobacteriia</taxon>
        <taxon>Coriobacteriales</taxon>
        <taxon>Coriobacteriaceae</taxon>
        <taxon>Enorma</taxon>
    </lineage>
</organism>
<proteinExistence type="predicted"/>
<dbReference type="Pfam" id="PF13280">
    <property type="entry name" value="WYL"/>
    <property type="match status" value="1"/>
</dbReference>
<name>A0A921IU76_9ACTN</name>
<comment type="caution">
    <text evidence="2">The sequence shown here is derived from an EMBL/GenBank/DDBJ whole genome shotgun (WGS) entry which is preliminary data.</text>
</comment>
<protein>
    <submittedName>
        <fullName evidence="2">WYL domain-containing protein</fullName>
    </submittedName>
</protein>
<dbReference type="InterPro" id="IPR026881">
    <property type="entry name" value="WYL_dom"/>
</dbReference>